<gene>
    <name evidence="6" type="ORF">DFR42_11468</name>
</gene>
<dbReference type="PRINTS" id="PR00775">
    <property type="entry name" value="HEATSHOCK90"/>
</dbReference>
<comment type="similarity">
    <text evidence="1">Belongs to the heat shock protein 90 family.</text>
</comment>
<keyword evidence="7" id="KW-1185">Reference proteome</keyword>
<dbReference type="EMBL" id="QJKB01000014">
    <property type="protein sequence ID" value="PXX37908.1"/>
    <property type="molecule type" value="Genomic_DNA"/>
</dbReference>
<dbReference type="Proteomes" id="UP000247792">
    <property type="component" value="Unassembled WGS sequence"/>
</dbReference>
<evidence type="ECO:0000256" key="3">
    <source>
        <dbReference type="ARBA" id="ARBA00022840"/>
    </source>
</evidence>
<dbReference type="GO" id="GO:0005524">
    <property type="term" value="F:ATP binding"/>
    <property type="evidence" value="ECO:0007669"/>
    <property type="project" value="UniProtKB-KW"/>
</dbReference>
<dbReference type="InterPro" id="IPR001404">
    <property type="entry name" value="Hsp90_fam"/>
</dbReference>
<dbReference type="NCBIfam" id="NF010683">
    <property type="entry name" value="PRK14083.1"/>
    <property type="match status" value="1"/>
</dbReference>
<evidence type="ECO:0000313" key="6">
    <source>
        <dbReference type="EMBL" id="PXX37908.1"/>
    </source>
</evidence>
<keyword evidence="4" id="KW-0143">Chaperone</keyword>
<dbReference type="Gene3D" id="3.30.230.80">
    <property type="match status" value="1"/>
</dbReference>
<keyword evidence="2 5" id="KW-0547">Nucleotide-binding</keyword>
<name>A0A318J1V3_9BURK</name>
<evidence type="ECO:0000313" key="7">
    <source>
        <dbReference type="Proteomes" id="UP000247792"/>
    </source>
</evidence>
<evidence type="ECO:0000256" key="4">
    <source>
        <dbReference type="ARBA" id="ARBA00023186"/>
    </source>
</evidence>
<dbReference type="PANTHER" id="PTHR11528">
    <property type="entry name" value="HEAT SHOCK PROTEIN 90 FAMILY MEMBER"/>
    <property type="match status" value="1"/>
</dbReference>
<protein>
    <submittedName>
        <fullName evidence="6">Molecular chaperone HtpG</fullName>
    </submittedName>
</protein>
<keyword evidence="3 5" id="KW-0067">ATP-binding</keyword>
<feature type="binding site" evidence="5">
    <location>
        <position position="97"/>
    </location>
    <ligand>
        <name>ATP</name>
        <dbReference type="ChEBI" id="CHEBI:30616"/>
    </ligand>
</feature>
<dbReference type="SUPFAM" id="SSF54211">
    <property type="entry name" value="Ribosomal protein S5 domain 2-like"/>
    <property type="match status" value="1"/>
</dbReference>
<dbReference type="SUPFAM" id="SSF55874">
    <property type="entry name" value="ATPase domain of HSP90 chaperone/DNA topoisomerase II/histidine kinase"/>
    <property type="match status" value="1"/>
</dbReference>
<feature type="binding site" evidence="5">
    <location>
        <position position="59"/>
    </location>
    <ligand>
        <name>ATP</name>
        <dbReference type="ChEBI" id="CHEBI:30616"/>
    </ligand>
</feature>
<dbReference type="InterPro" id="IPR036890">
    <property type="entry name" value="HATPase_C_sf"/>
</dbReference>
<dbReference type="GO" id="GO:0140662">
    <property type="term" value="F:ATP-dependent protein folding chaperone"/>
    <property type="evidence" value="ECO:0007669"/>
    <property type="project" value="InterPro"/>
</dbReference>
<dbReference type="AlphaFoldDB" id="A0A318J1V3"/>
<dbReference type="InterPro" id="IPR020568">
    <property type="entry name" value="Ribosomal_Su5_D2-typ_SF"/>
</dbReference>
<evidence type="ECO:0000256" key="2">
    <source>
        <dbReference type="ARBA" id="ARBA00022741"/>
    </source>
</evidence>
<dbReference type="PIRSF" id="PIRSF002583">
    <property type="entry name" value="Hsp90"/>
    <property type="match status" value="1"/>
</dbReference>
<reference evidence="6 7" key="1">
    <citation type="submission" date="2018-05" db="EMBL/GenBank/DDBJ databases">
        <title>Genomic Encyclopedia of Type Strains, Phase IV (KMG-IV): sequencing the most valuable type-strain genomes for metagenomic binning, comparative biology and taxonomic classification.</title>
        <authorList>
            <person name="Goeker M."/>
        </authorList>
    </citation>
    <scope>NUCLEOTIDE SEQUENCE [LARGE SCALE GENOMIC DNA]</scope>
    <source>
        <strain evidence="6 7">DSM 19792</strain>
    </source>
</reference>
<proteinExistence type="inferred from homology"/>
<dbReference type="GO" id="GO:0051082">
    <property type="term" value="F:unfolded protein binding"/>
    <property type="evidence" value="ECO:0007669"/>
    <property type="project" value="InterPro"/>
</dbReference>
<sequence length="634" mass="71466">MMSSYARKNAAIYFPYSQSTAHMLKEAPTMEHRFQINLSGLIDLLSNHLYTRPDVFVRELLQNASDAMQARTRLAKEFSGSIELHVDDDMHAVKFVDNGIGLTEDEMHRFLAVIGESSKRGVWVGQAQDYIGQFGIGLLACFIVADEIELVSRSATSPDAPALRWRGRPDGTYDIAVLDEELPPGTSVRLVAKPESRALFTADKVFAAARYYGGVLPWPIQVTHKDNSKEVNDSERTHSFPWDASHLPVSARKTFLMEFGRRSMNTAFFDAIPLVSETGGVNGVAYVLERTPAHNSKSKHRVYLKRMLLSDSVENLLPPWAFFVQCVVNCSELRPTAARNAFHQDEKLQKTQEELGACLRNYLVDLAKRDPAQLQKLMAYHHMTLKALALEDDEFFKLFAPWFPIETNYGHSTLQVYLERNQRILCTAGVDAFRQIAQIAAGQGIDVINAGYVYDADLMTKYGELFPLTPVRFVEPSDIGHQLQNLSDEQEARHQNFMQLAQSALDGFACTAKLKVFEPGDLPTLFVSNRDANISRQMTVSTEHVDDLWKDIVTQVQQVENSEIYFNYGNALVRRLIQHPDASLVQRIVQILYVQALLMGHYPLSSRELSLMSDGLSGLLEWSLMGTGEKPTWH</sequence>
<feature type="binding site" evidence="5">
    <location>
        <position position="186"/>
    </location>
    <ligand>
        <name>ATP</name>
        <dbReference type="ChEBI" id="CHEBI:30616"/>
    </ligand>
</feature>
<dbReference type="OrthoDB" id="9802640at2"/>
<comment type="caution">
    <text evidence="6">The sequence shown here is derived from an EMBL/GenBank/DDBJ whole genome shotgun (WGS) entry which is preliminary data.</text>
</comment>
<dbReference type="Gene3D" id="3.30.565.10">
    <property type="entry name" value="Histidine kinase-like ATPase, C-terminal domain"/>
    <property type="match status" value="1"/>
</dbReference>
<feature type="binding site" evidence="5">
    <location>
        <position position="63"/>
    </location>
    <ligand>
        <name>ATP</name>
        <dbReference type="ChEBI" id="CHEBI:30616"/>
    </ligand>
</feature>
<evidence type="ECO:0000256" key="1">
    <source>
        <dbReference type="ARBA" id="ARBA00008239"/>
    </source>
</evidence>
<dbReference type="InterPro" id="IPR020575">
    <property type="entry name" value="Hsp90_N"/>
</dbReference>
<accession>A0A318J1V3</accession>
<dbReference type="Pfam" id="PF13589">
    <property type="entry name" value="HATPase_c_3"/>
    <property type="match status" value="1"/>
</dbReference>
<dbReference type="GO" id="GO:0016887">
    <property type="term" value="F:ATP hydrolysis activity"/>
    <property type="evidence" value="ECO:0007669"/>
    <property type="project" value="InterPro"/>
</dbReference>
<organism evidence="6 7">
    <name type="scientific">Undibacterium pigrum</name>
    <dbReference type="NCBI Taxonomy" id="401470"/>
    <lineage>
        <taxon>Bacteria</taxon>
        <taxon>Pseudomonadati</taxon>
        <taxon>Pseudomonadota</taxon>
        <taxon>Betaproteobacteria</taxon>
        <taxon>Burkholderiales</taxon>
        <taxon>Oxalobacteraceae</taxon>
        <taxon>Undibacterium</taxon>
    </lineage>
</organism>
<evidence type="ECO:0000256" key="5">
    <source>
        <dbReference type="PIRSR" id="PIRSR002583-1"/>
    </source>
</evidence>